<proteinExistence type="inferred from homology"/>
<dbReference type="EC" id="4.99.1.12" evidence="2"/>
<evidence type="ECO:0000313" key="4">
    <source>
        <dbReference type="Proteomes" id="UP000377798"/>
    </source>
</evidence>
<keyword evidence="2" id="KW-0456">Lyase</keyword>
<dbReference type="HAMAP" id="MF_01074">
    <property type="entry name" value="LarC"/>
    <property type="match status" value="1"/>
</dbReference>
<dbReference type="GO" id="GO:0051604">
    <property type="term" value="P:protein maturation"/>
    <property type="evidence" value="ECO:0007669"/>
    <property type="project" value="UniProtKB-UniRule"/>
</dbReference>
<organism evidence="3 4">
    <name type="scientific">Urinicoccus massiliensis</name>
    <dbReference type="NCBI Taxonomy" id="1723382"/>
    <lineage>
        <taxon>Bacteria</taxon>
        <taxon>Bacillati</taxon>
        <taxon>Bacillota</taxon>
        <taxon>Tissierellia</taxon>
        <taxon>Tissierellales</taxon>
        <taxon>Peptoniphilaceae</taxon>
        <taxon>Urinicoccus</taxon>
    </lineage>
</organism>
<evidence type="ECO:0000313" key="3">
    <source>
        <dbReference type="EMBL" id="VFB16822.1"/>
    </source>
</evidence>
<sequence length="391" mass="43856">MNLQLEPFAGISGNMFLALLLDLGAREEVLRQELAKVDFAGYEIQVSHLEKNGIHSCYVDVICSQDHDHAHHHDHGHDHHHGHRDLKTILDLIDRSGLKDRVKEDAKNLFILLGKSEAKIHHKPLEEVHFHEVGATDSLVDMVGAAILMDDLGLDSFDFTRPNVGDGFVTCAHGLYPVPAPATQDILLQAGIPFKKGPVEMELMTPTGACILAYYGKYSSGSFQGGKVGYGAGSRDLDIPNVLRGVLTQEDGKKSIYQMDCNLDDMLGEDLAYCMDKLFDLGVLDVWFSPIYMKKNRPAYLLSILVEEDLLEGARDLVWAHTTSLGLRYYPVDRYERKRKLETFTSSFGPLGVKVFDGGYSFEYEDLKKIADREGMSLLDLRKKVEREYHG</sequence>
<dbReference type="EMBL" id="CAACYI010000001">
    <property type="protein sequence ID" value="VFB16822.1"/>
    <property type="molecule type" value="Genomic_DNA"/>
</dbReference>
<dbReference type="Proteomes" id="UP000377798">
    <property type="component" value="Unassembled WGS sequence"/>
</dbReference>
<dbReference type="PANTHER" id="PTHR36566:SF1">
    <property type="entry name" value="PYRIDINIUM-3,5-BISTHIOCARBOXYLIC ACID MONONUCLEOTIDE NICKEL INSERTION PROTEIN"/>
    <property type="match status" value="1"/>
</dbReference>
<protein>
    <recommendedName>
        <fullName evidence="2">Pyridinium-3,5-bisthiocarboxylic acid mononucleotide nickel insertion protein</fullName>
        <shortName evidence="2">P2TMN nickel insertion protein</shortName>
        <ecNumber evidence="2">4.99.1.12</ecNumber>
    </recommendedName>
    <alternativeName>
        <fullName evidence="2">Nickel-pincer cofactor biosynthesis protein LarC</fullName>
    </alternativeName>
</protein>
<dbReference type="Gene3D" id="3.30.70.1380">
    <property type="entry name" value="Transcriptional regulatory protein pf0864 domain like"/>
    <property type="match status" value="1"/>
</dbReference>
<name>A0A8H2M816_9FIRM</name>
<comment type="similarity">
    <text evidence="2">Belongs to the LarC family.</text>
</comment>
<evidence type="ECO:0000256" key="1">
    <source>
        <dbReference type="ARBA" id="ARBA00022596"/>
    </source>
</evidence>
<dbReference type="InterPro" id="IPR002822">
    <property type="entry name" value="Ni_insertion"/>
</dbReference>
<dbReference type="RefSeq" id="WP_131749506.1">
    <property type="nucleotide sequence ID" value="NZ_CAACYI010000001.1"/>
</dbReference>
<keyword evidence="4" id="KW-1185">Reference proteome</keyword>
<dbReference type="Pfam" id="PF01969">
    <property type="entry name" value="Ni_insertion"/>
    <property type="match status" value="1"/>
</dbReference>
<comment type="caution">
    <text evidence="3">The sequence shown here is derived from an EMBL/GenBank/DDBJ whole genome shotgun (WGS) entry which is preliminary data.</text>
</comment>
<gene>
    <name evidence="2" type="primary">larC</name>
    <name evidence="3" type="ORF">NCTC13150_01395</name>
</gene>
<dbReference type="GO" id="GO:0016829">
    <property type="term" value="F:lyase activity"/>
    <property type="evidence" value="ECO:0007669"/>
    <property type="project" value="UniProtKB-UniRule"/>
</dbReference>
<evidence type="ECO:0000256" key="2">
    <source>
        <dbReference type="HAMAP-Rule" id="MF_01074"/>
    </source>
</evidence>
<dbReference type="AlphaFoldDB" id="A0A8H2M816"/>
<reference evidence="3 4" key="1">
    <citation type="submission" date="2019-02" db="EMBL/GenBank/DDBJ databases">
        <authorList>
            <consortium name="Pathogen Informatics"/>
        </authorList>
    </citation>
    <scope>NUCLEOTIDE SEQUENCE [LARGE SCALE GENOMIC DNA]</scope>
    <source>
        <strain evidence="3 4">3012STDY7089603</strain>
    </source>
</reference>
<dbReference type="PANTHER" id="PTHR36566">
    <property type="entry name" value="NICKEL INSERTION PROTEIN-RELATED"/>
    <property type="match status" value="1"/>
</dbReference>
<dbReference type="GO" id="GO:0016151">
    <property type="term" value="F:nickel cation binding"/>
    <property type="evidence" value="ECO:0007669"/>
    <property type="project" value="UniProtKB-UniRule"/>
</dbReference>
<comment type="function">
    <text evidence="2">Involved in the biosynthesis of a nickel-pincer cofactor ((SCS)Ni(II) pincer complex). Binds Ni(2+), and functions in nickel delivery to pyridinium-3,5-bisthiocarboxylic acid mononucleotide (P2TMN), to form the mature cofactor. Is thus probably required for the activation of nickel-pincer cofactor-dependent enzymes.</text>
</comment>
<comment type="catalytic activity">
    <reaction evidence="2">
        <text>Ni(II)-pyridinium-3,5-bisthiocarboxylate mononucleotide = pyridinium-3,5-bisthiocarboxylate mononucleotide + Ni(2+)</text>
        <dbReference type="Rhea" id="RHEA:54784"/>
        <dbReference type="ChEBI" id="CHEBI:49786"/>
        <dbReference type="ChEBI" id="CHEBI:137372"/>
        <dbReference type="ChEBI" id="CHEBI:137373"/>
        <dbReference type="EC" id="4.99.1.12"/>
    </reaction>
</comment>
<dbReference type="NCBIfam" id="TIGR00299">
    <property type="entry name" value="nickel pincer cofactor biosynthesis protein LarC"/>
    <property type="match status" value="1"/>
</dbReference>
<keyword evidence="1 2" id="KW-0533">Nickel</keyword>
<accession>A0A8H2M816</accession>